<evidence type="ECO:0000256" key="1">
    <source>
        <dbReference type="SAM" id="MobiDB-lite"/>
    </source>
</evidence>
<dbReference type="InterPro" id="IPR008602">
    <property type="entry name" value="Duffy-antigen-binding"/>
</dbReference>
<evidence type="ECO:0000259" key="3">
    <source>
        <dbReference type="Pfam" id="PF05424"/>
    </source>
</evidence>
<dbReference type="Proteomes" id="UP000076004">
    <property type="component" value="Unassembled WGS sequence"/>
</dbReference>
<dbReference type="Pfam" id="PF05424">
    <property type="entry name" value="Duffy_binding"/>
    <property type="match status" value="1"/>
</dbReference>
<evidence type="ECO:0000256" key="2">
    <source>
        <dbReference type="SAM" id="Phobius"/>
    </source>
</evidence>
<keyword evidence="2" id="KW-0472">Membrane</keyword>
<feature type="region of interest" description="Disordered" evidence="1">
    <location>
        <begin position="254"/>
        <end position="287"/>
    </location>
</feature>
<dbReference type="AlphaFoldDB" id="A0A151L2A5"/>
<dbReference type="GeneID" id="29774110"/>
<dbReference type="GO" id="GO:0016020">
    <property type="term" value="C:membrane"/>
    <property type="evidence" value="ECO:0007669"/>
    <property type="project" value="InterPro"/>
</dbReference>
<dbReference type="RefSeq" id="XP_018638718.1">
    <property type="nucleotide sequence ID" value="XM_018783500.1"/>
</dbReference>
<dbReference type="EMBL" id="LVLB01000379">
    <property type="protein sequence ID" value="KYN93024.1"/>
    <property type="molecule type" value="Genomic_DNA"/>
</dbReference>
<feature type="transmembrane region" description="Helical" evidence="2">
    <location>
        <begin position="291"/>
        <end position="310"/>
    </location>
</feature>
<dbReference type="VEuPathDB" id="PlasmoDB:PGABG01_0001000"/>
<dbReference type="SUPFAM" id="SSF140924">
    <property type="entry name" value="Duffy binding domain-like"/>
    <property type="match status" value="1"/>
</dbReference>
<feature type="domain" description="Duffy-antigen binding" evidence="3">
    <location>
        <begin position="5"/>
        <end position="53"/>
    </location>
</feature>
<feature type="compositionally biased region" description="Pro residues" evidence="1">
    <location>
        <begin position="263"/>
        <end position="283"/>
    </location>
</feature>
<accession>A0A151L2A5</accession>
<dbReference type="KEGG" id="pgab:PGSY75_0038100"/>
<dbReference type="InterPro" id="IPR042202">
    <property type="entry name" value="Duffy-ag-bd_sf"/>
</dbReference>
<dbReference type="VEuPathDB" id="PlasmoDB:PGSY75_0038100"/>
<feature type="non-terminal residue" evidence="4">
    <location>
        <position position="1"/>
    </location>
</feature>
<dbReference type="Gene3D" id="1.20.58.830">
    <property type="match status" value="1"/>
</dbReference>
<dbReference type="Gene3D" id="1.20.1310.20">
    <property type="entry name" value="Duffy-antigen binding domain"/>
    <property type="match status" value="1"/>
</dbReference>
<comment type="caution">
    <text evidence="4">The sequence shown here is derived from an EMBL/GenBank/DDBJ whole genome shotgun (WGS) entry which is preliminary data.</text>
</comment>
<protein>
    <submittedName>
        <fullName evidence="4">Putative EMP1-like protein</fullName>
    </submittedName>
</protein>
<keyword evidence="2" id="KW-1133">Transmembrane helix</keyword>
<evidence type="ECO:0000313" key="5">
    <source>
        <dbReference type="Proteomes" id="UP000076004"/>
    </source>
</evidence>
<feature type="non-terminal residue" evidence="4">
    <location>
        <position position="311"/>
    </location>
</feature>
<name>A0A151L2A5_9APIC</name>
<organism evidence="4 5">
    <name type="scientific">Plasmodium gaboni</name>
    <dbReference type="NCBI Taxonomy" id="647221"/>
    <lineage>
        <taxon>Eukaryota</taxon>
        <taxon>Sar</taxon>
        <taxon>Alveolata</taxon>
        <taxon>Apicomplexa</taxon>
        <taxon>Aconoidasida</taxon>
        <taxon>Haemosporida</taxon>
        <taxon>Plasmodiidae</taxon>
        <taxon>Plasmodium</taxon>
        <taxon>Plasmodium (Laverania)</taxon>
    </lineage>
</organism>
<proteinExistence type="predicted"/>
<sequence>NNNYNVTDKRKDWWNTNKQHVWNVMMCYYNENGTTNNTCESHDNIDETPQFLRWLTEWSQQFCNEEKKEGKKFLETCQNKFEGAISVDNYRNIYCDKVLNQYKNWYAKRKEQWDGLKEKYKAYKQNNSSLGNTESLPEKAEEYVKQKCDKCNCDINNLEKMYEKIKDSDINTIKTIVKYVKTKTIPVLEPKNENDPIKAIENLVSNVSKFAPVVLNQLHRNPKDLAEKLLETTARYILDIASKAYETVKEIKQQIEQHNSQPPVSPTPAPVPHPPSEPIPPSTPTTSSPEMIVGPAVGAVAATILGIMLYK</sequence>
<dbReference type="GO" id="GO:0046789">
    <property type="term" value="F:host cell surface receptor binding"/>
    <property type="evidence" value="ECO:0007669"/>
    <property type="project" value="InterPro"/>
</dbReference>
<evidence type="ECO:0000313" key="4">
    <source>
        <dbReference type="EMBL" id="KYN93024.1"/>
    </source>
</evidence>
<reference evidence="4 5" key="1">
    <citation type="journal article" date="2016" name="Nat. Commun.">
        <title>Genomes of cryptic chimpanzee Plasmodium species reveal key evolutionary events leading to human malaria.</title>
        <authorList>
            <person name="Sundararaman S.A."/>
            <person name="Plenderleith L.J."/>
            <person name="Liu W."/>
            <person name="Loy D.E."/>
            <person name="Learn G.H."/>
            <person name="Li Y."/>
            <person name="Shaw K.S."/>
            <person name="Ayouba A."/>
            <person name="Peeters M."/>
            <person name="Speede S."/>
            <person name="Shaw G.M."/>
            <person name="Bushman F.D."/>
            <person name="Brisson D."/>
            <person name="Rayner J.C."/>
            <person name="Sharp P.M."/>
            <person name="Hahn B.H."/>
        </authorList>
    </citation>
    <scope>NUCLEOTIDE SEQUENCE [LARGE SCALE GENOMIC DNA]</scope>
    <source>
        <strain evidence="4 5">SY75</strain>
    </source>
</reference>
<gene>
    <name evidence="4" type="ORF">PGSY75_0038100</name>
</gene>
<keyword evidence="2" id="KW-0812">Transmembrane</keyword>